<sequence>MIKKDLEKWLNENKIEEKVEHPSITKFGDYAIRTGKAVENLTKNDIVEKTEFMAGFTNIWLNKSILIEETEKIGTEEWSKNLKENGIGKTMVIDYSAPNIAKPFGIGHLRSTNIGQAIYNIYQILGWKCIGDNHLGDWGTQFGKLIVAIKKWGEKAVEEMTIEDLENLYVKFHSEAEKDEKLDDEAREWFSKLENKDLEATEMWQKCIDISIKEFDKIYGLLGVRIDYALGESFYLDKMDAVVKLMEDKNIIRESEGAKIIEFKTMPPAMAIKSNGTTTYFLRDMATVKYRMETWNPDLIIYEIGADQELHCRQVFETSKMLGWTPQFYNVAHGMIRWKDGKFSTRKGQTIHLSEVIDKAMEEAKKIAPDNDEKKIKAVAIGAIKFNDLNQDPKKDIIFDWEKVMSMEGNSGPYLQYTYARCQSVLSKSQKNAGISGETKLELEEENLLREFYKFEEKIIEAAERFSPAVVAEYLINLARKYNEFYAKFRVIGEEAEEQRLFLTERTASILKLGLTLLGIETMEKM</sequence>
<evidence type="ECO:0000256" key="4">
    <source>
        <dbReference type="ARBA" id="ARBA00012837"/>
    </source>
</evidence>
<evidence type="ECO:0000256" key="8">
    <source>
        <dbReference type="ARBA" id="ARBA00022840"/>
    </source>
</evidence>
<dbReference type="InterPro" id="IPR001278">
    <property type="entry name" value="Arg-tRNA-ligase"/>
</dbReference>
<evidence type="ECO:0000313" key="16">
    <source>
        <dbReference type="Proteomes" id="UP000034231"/>
    </source>
</evidence>
<dbReference type="SUPFAM" id="SSF47323">
    <property type="entry name" value="Anticodon-binding domain of a subclass of class I aminoacyl-tRNA synthetases"/>
    <property type="match status" value="1"/>
</dbReference>
<dbReference type="SUPFAM" id="SSF52374">
    <property type="entry name" value="Nucleotidylyl transferase"/>
    <property type="match status" value="1"/>
</dbReference>
<dbReference type="InterPro" id="IPR008909">
    <property type="entry name" value="DALR_anticod-bd"/>
</dbReference>
<evidence type="ECO:0000256" key="12">
    <source>
        <dbReference type="NCBIfam" id="TIGR00456"/>
    </source>
</evidence>
<evidence type="ECO:0000256" key="6">
    <source>
        <dbReference type="ARBA" id="ARBA00022598"/>
    </source>
</evidence>
<dbReference type="AlphaFoldDB" id="A0A0G0KKJ6"/>
<feature type="domain" description="DALR anticodon binding" evidence="14">
    <location>
        <begin position="415"/>
        <end position="526"/>
    </location>
</feature>
<gene>
    <name evidence="15" type="ORF">US68_C0011G0006</name>
</gene>
<dbReference type="InterPro" id="IPR014729">
    <property type="entry name" value="Rossmann-like_a/b/a_fold"/>
</dbReference>
<accession>A0A0G0KKJ6</accession>
<dbReference type="EMBL" id="LBTX01000011">
    <property type="protein sequence ID" value="KKQ49699.1"/>
    <property type="molecule type" value="Genomic_DNA"/>
</dbReference>
<evidence type="ECO:0000256" key="11">
    <source>
        <dbReference type="ARBA" id="ARBA00049339"/>
    </source>
</evidence>
<comment type="catalytic activity">
    <reaction evidence="11">
        <text>tRNA(Arg) + L-arginine + ATP = L-arginyl-tRNA(Arg) + AMP + diphosphate</text>
        <dbReference type="Rhea" id="RHEA:20301"/>
        <dbReference type="Rhea" id="RHEA-COMP:9658"/>
        <dbReference type="Rhea" id="RHEA-COMP:9673"/>
        <dbReference type="ChEBI" id="CHEBI:30616"/>
        <dbReference type="ChEBI" id="CHEBI:32682"/>
        <dbReference type="ChEBI" id="CHEBI:33019"/>
        <dbReference type="ChEBI" id="CHEBI:78442"/>
        <dbReference type="ChEBI" id="CHEBI:78513"/>
        <dbReference type="ChEBI" id="CHEBI:456215"/>
        <dbReference type="EC" id="6.1.1.19"/>
    </reaction>
</comment>
<keyword evidence="8 13" id="KW-0067">ATP-binding</keyword>
<dbReference type="FunFam" id="1.10.730.10:FF:000006">
    <property type="entry name" value="Arginyl-tRNA synthetase 2, mitochondrial"/>
    <property type="match status" value="1"/>
</dbReference>
<comment type="subunit">
    <text evidence="3">Monomer.</text>
</comment>
<comment type="subcellular location">
    <subcellularLocation>
        <location evidence="1">Cytoplasm</location>
    </subcellularLocation>
</comment>
<evidence type="ECO:0000256" key="9">
    <source>
        <dbReference type="ARBA" id="ARBA00022917"/>
    </source>
</evidence>
<evidence type="ECO:0000256" key="13">
    <source>
        <dbReference type="RuleBase" id="RU363038"/>
    </source>
</evidence>
<dbReference type="GO" id="GO:0004814">
    <property type="term" value="F:arginine-tRNA ligase activity"/>
    <property type="evidence" value="ECO:0007669"/>
    <property type="project" value="UniProtKB-UniRule"/>
</dbReference>
<dbReference type="PANTHER" id="PTHR11956:SF5">
    <property type="entry name" value="ARGININE--TRNA LIGASE, CYTOPLASMIC"/>
    <property type="match status" value="1"/>
</dbReference>
<dbReference type="SUPFAM" id="SSF55190">
    <property type="entry name" value="Arginyl-tRNA synthetase (ArgRS), N-terminal 'additional' domain"/>
    <property type="match status" value="1"/>
</dbReference>
<dbReference type="PRINTS" id="PR01038">
    <property type="entry name" value="TRNASYNTHARG"/>
</dbReference>
<keyword evidence="7 13" id="KW-0547">Nucleotide-binding</keyword>
<evidence type="ECO:0000256" key="10">
    <source>
        <dbReference type="ARBA" id="ARBA00023146"/>
    </source>
</evidence>
<dbReference type="SMART" id="SM00836">
    <property type="entry name" value="DALR_1"/>
    <property type="match status" value="1"/>
</dbReference>
<dbReference type="Gene3D" id="3.40.50.620">
    <property type="entry name" value="HUPs"/>
    <property type="match status" value="1"/>
</dbReference>
<name>A0A0G0KKJ6_9BACT</name>
<dbReference type="GO" id="GO:0006420">
    <property type="term" value="P:arginyl-tRNA aminoacylation"/>
    <property type="evidence" value="ECO:0007669"/>
    <property type="project" value="UniProtKB-UniRule"/>
</dbReference>
<evidence type="ECO:0000256" key="3">
    <source>
        <dbReference type="ARBA" id="ARBA00011245"/>
    </source>
</evidence>
<proteinExistence type="inferred from homology"/>
<evidence type="ECO:0000256" key="1">
    <source>
        <dbReference type="ARBA" id="ARBA00004496"/>
    </source>
</evidence>
<dbReference type="PANTHER" id="PTHR11956">
    <property type="entry name" value="ARGINYL-TRNA SYNTHETASE"/>
    <property type="match status" value="1"/>
</dbReference>
<dbReference type="InterPro" id="IPR036695">
    <property type="entry name" value="Arg-tRNA-synth_N_sf"/>
</dbReference>
<dbReference type="Proteomes" id="UP000034231">
    <property type="component" value="Unassembled WGS sequence"/>
</dbReference>
<dbReference type="GO" id="GO:0005524">
    <property type="term" value="F:ATP binding"/>
    <property type="evidence" value="ECO:0007669"/>
    <property type="project" value="UniProtKB-KW"/>
</dbReference>
<dbReference type="InterPro" id="IPR009080">
    <property type="entry name" value="tRNAsynth_Ia_anticodon-bd"/>
</dbReference>
<comment type="similarity">
    <text evidence="2 13">Belongs to the class-I aminoacyl-tRNA synthetase family.</text>
</comment>
<organism evidence="15 16">
    <name type="scientific">Candidatus Shapirobacteria bacterium GW2011_GWE1_38_10</name>
    <dbReference type="NCBI Taxonomy" id="1618488"/>
    <lineage>
        <taxon>Bacteria</taxon>
        <taxon>Candidatus Shapironibacteriota</taxon>
    </lineage>
</organism>
<dbReference type="Pfam" id="PF05746">
    <property type="entry name" value="DALR_1"/>
    <property type="match status" value="1"/>
</dbReference>
<reference evidence="15 16" key="1">
    <citation type="journal article" date="2015" name="Nature">
        <title>rRNA introns, odd ribosomes, and small enigmatic genomes across a large radiation of phyla.</title>
        <authorList>
            <person name="Brown C.T."/>
            <person name="Hug L.A."/>
            <person name="Thomas B.C."/>
            <person name="Sharon I."/>
            <person name="Castelle C.J."/>
            <person name="Singh A."/>
            <person name="Wilkins M.J."/>
            <person name="Williams K.H."/>
            <person name="Banfield J.F."/>
        </authorList>
    </citation>
    <scope>NUCLEOTIDE SEQUENCE [LARGE SCALE GENOMIC DNA]</scope>
</reference>
<keyword evidence="9 13" id="KW-0648">Protein biosynthesis</keyword>
<dbReference type="GO" id="GO:0005737">
    <property type="term" value="C:cytoplasm"/>
    <property type="evidence" value="ECO:0007669"/>
    <property type="project" value="UniProtKB-SubCell"/>
</dbReference>
<dbReference type="Pfam" id="PF00750">
    <property type="entry name" value="tRNA-synt_1d"/>
    <property type="match status" value="1"/>
</dbReference>
<protein>
    <recommendedName>
        <fullName evidence="4 12">Arginine--tRNA ligase</fullName>
        <ecNumber evidence="4 12">6.1.1.19</ecNumber>
    </recommendedName>
</protein>
<dbReference type="NCBIfam" id="TIGR00456">
    <property type="entry name" value="argS"/>
    <property type="match status" value="1"/>
</dbReference>
<dbReference type="FunFam" id="3.40.50.620:FF:000116">
    <property type="entry name" value="Arginine--tRNA ligase"/>
    <property type="match status" value="1"/>
</dbReference>
<evidence type="ECO:0000259" key="14">
    <source>
        <dbReference type="SMART" id="SM00836"/>
    </source>
</evidence>
<dbReference type="PATRIC" id="fig|1618488.3.peg.681"/>
<evidence type="ECO:0000256" key="2">
    <source>
        <dbReference type="ARBA" id="ARBA00005594"/>
    </source>
</evidence>
<keyword evidence="5" id="KW-0963">Cytoplasm</keyword>
<keyword evidence="10 13" id="KW-0030">Aminoacyl-tRNA synthetase</keyword>
<evidence type="ECO:0000313" key="15">
    <source>
        <dbReference type="EMBL" id="KKQ49699.1"/>
    </source>
</evidence>
<dbReference type="Gene3D" id="1.10.730.10">
    <property type="entry name" value="Isoleucyl-tRNA Synthetase, Domain 1"/>
    <property type="match status" value="1"/>
</dbReference>
<evidence type="ECO:0000256" key="5">
    <source>
        <dbReference type="ARBA" id="ARBA00022490"/>
    </source>
</evidence>
<dbReference type="InterPro" id="IPR035684">
    <property type="entry name" value="ArgRS_core"/>
</dbReference>
<evidence type="ECO:0000256" key="7">
    <source>
        <dbReference type="ARBA" id="ARBA00022741"/>
    </source>
</evidence>
<comment type="caution">
    <text evidence="15">The sequence shown here is derived from an EMBL/GenBank/DDBJ whole genome shotgun (WGS) entry which is preliminary data.</text>
</comment>
<dbReference type="EC" id="6.1.1.19" evidence="4 12"/>
<keyword evidence="6 13" id="KW-0436">Ligase</keyword>